<keyword evidence="6 8" id="KW-1133">Transmembrane helix</keyword>
<keyword evidence="4" id="KW-0133">Cell shape</keyword>
<feature type="transmembrane region" description="Helical" evidence="8">
    <location>
        <begin position="191"/>
        <end position="215"/>
    </location>
</feature>
<organism evidence="9 10">
    <name type="scientific">Microbacterium aerolatum</name>
    <dbReference type="NCBI Taxonomy" id="153731"/>
    <lineage>
        <taxon>Bacteria</taxon>
        <taxon>Bacillati</taxon>
        <taxon>Actinomycetota</taxon>
        <taxon>Actinomycetes</taxon>
        <taxon>Micrococcales</taxon>
        <taxon>Microbacteriaceae</taxon>
        <taxon>Microbacterium</taxon>
    </lineage>
</organism>
<feature type="transmembrane region" description="Helical" evidence="8">
    <location>
        <begin position="126"/>
        <end position="144"/>
    </location>
</feature>
<dbReference type="OrthoDB" id="9786339at2"/>
<feature type="transmembrane region" description="Helical" evidence="8">
    <location>
        <begin position="278"/>
        <end position="301"/>
    </location>
</feature>
<dbReference type="GO" id="GO:0005886">
    <property type="term" value="C:plasma membrane"/>
    <property type="evidence" value="ECO:0007669"/>
    <property type="project" value="UniProtKB-SubCell"/>
</dbReference>
<feature type="transmembrane region" description="Helical" evidence="8">
    <location>
        <begin position="82"/>
        <end position="114"/>
    </location>
</feature>
<evidence type="ECO:0000256" key="6">
    <source>
        <dbReference type="ARBA" id="ARBA00022989"/>
    </source>
</evidence>
<sequence length="531" mass="56390">MGLGRASAMIAAGTFTSRITGLLRTVVLVVAINSFGQAPNAFGVANQLPNSIYMVISAGVLTGVIVPQVVRVSAQKDGGHDFLAKLLTLGALIMGVVTLVATLCAPLLISLFANFGPAEHALATQFAYWCIPQLFFYGMFALLGEILNARKMFAPYAWAPIVNNFVSIAGFILFIVLFGQNRNTLEGWDTSMVITLAGTATLGVVAQTVVLVFFWRRAGIPLKFDFRWRGMGLGHMGKLATWTLLTTLIGQAVGIVQSRTITTASTASGEYASVAASQYAWLVYMLPYSMIILAIGTPYFTRISEHSAAKRHTELRADVGQSIRILGLFTVIAVAAVTAAAVPASRVFTNSPAEAGAMAPVLIAYLVSLVPMGVLFIIQRTFYAYGDARTPFVFTVVQGSLVLVLTLVVAATTPIERLAATVALVQSLSGIVQTIIAVVLLRRKIGPLGLGSTWWALTRFILMAIPAGAAGWAVFMIAGGTEGWMLQGMLQGILGAGAIAVVSVLVYVGLLALFRAPELTVAVDAVRRRRG</sequence>
<dbReference type="Pfam" id="PF03023">
    <property type="entry name" value="MurJ"/>
    <property type="match status" value="1"/>
</dbReference>
<evidence type="ECO:0000256" key="4">
    <source>
        <dbReference type="ARBA" id="ARBA00022960"/>
    </source>
</evidence>
<comment type="caution">
    <text evidence="9">The sequence shown here is derived from an EMBL/GenBank/DDBJ whole genome shotgun (WGS) entry which is preliminary data.</text>
</comment>
<dbReference type="AlphaFoldDB" id="A0A511AD89"/>
<feature type="transmembrane region" description="Helical" evidence="8">
    <location>
        <begin position="490"/>
        <end position="514"/>
    </location>
</feature>
<evidence type="ECO:0000256" key="1">
    <source>
        <dbReference type="ARBA" id="ARBA00004651"/>
    </source>
</evidence>
<evidence type="ECO:0000256" key="8">
    <source>
        <dbReference type="SAM" id="Phobius"/>
    </source>
</evidence>
<protein>
    <recommendedName>
        <fullName evidence="11">Lipid II flippase MurJ</fullName>
    </recommendedName>
</protein>
<evidence type="ECO:0000256" key="5">
    <source>
        <dbReference type="ARBA" id="ARBA00022984"/>
    </source>
</evidence>
<gene>
    <name evidence="9" type="ORF">MAE01_12950</name>
</gene>
<dbReference type="PRINTS" id="PR01806">
    <property type="entry name" value="VIRFACTRMVIN"/>
</dbReference>
<keyword evidence="2" id="KW-1003">Cell membrane</keyword>
<evidence type="ECO:0000256" key="2">
    <source>
        <dbReference type="ARBA" id="ARBA00022475"/>
    </source>
</evidence>
<evidence type="ECO:0000313" key="10">
    <source>
        <dbReference type="Proteomes" id="UP000321225"/>
    </source>
</evidence>
<feature type="transmembrane region" description="Helical" evidence="8">
    <location>
        <begin position="390"/>
        <end position="412"/>
    </location>
</feature>
<evidence type="ECO:0000313" key="9">
    <source>
        <dbReference type="EMBL" id="GEK86119.1"/>
    </source>
</evidence>
<feature type="transmembrane region" description="Helical" evidence="8">
    <location>
        <begin position="453"/>
        <end position="478"/>
    </location>
</feature>
<dbReference type="InterPro" id="IPR051050">
    <property type="entry name" value="Lipid_II_flippase_MurJ/MviN"/>
</dbReference>
<keyword evidence="10" id="KW-1185">Reference proteome</keyword>
<comment type="subcellular location">
    <subcellularLocation>
        <location evidence="1">Cell membrane</location>
        <topology evidence="1">Multi-pass membrane protein</topology>
    </subcellularLocation>
</comment>
<dbReference type="EMBL" id="BJUW01000004">
    <property type="protein sequence ID" value="GEK86119.1"/>
    <property type="molecule type" value="Genomic_DNA"/>
</dbReference>
<keyword evidence="7 8" id="KW-0472">Membrane</keyword>
<feature type="transmembrane region" description="Helical" evidence="8">
    <location>
        <begin position="156"/>
        <end position="179"/>
    </location>
</feature>
<feature type="transmembrane region" description="Helical" evidence="8">
    <location>
        <begin position="418"/>
        <end position="441"/>
    </location>
</feature>
<feature type="transmembrane region" description="Helical" evidence="8">
    <location>
        <begin position="322"/>
        <end position="345"/>
    </location>
</feature>
<dbReference type="InterPro" id="IPR004268">
    <property type="entry name" value="MurJ"/>
</dbReference>
<accession>A0A511AD89</accession>
<feature type="transmembrane region" description="Helical" evidence="8">
    <location>
        <begin position="51"/>
        <end position="70"/>
    </location>
</feature>
<dbReference type="NCBIfam" id="TIGR01695">
    <property type="entry name" value="murJ_mviN"/>
    <property type="match status" value="1"/>
</dbReference>
<feature type="transmembrane region" description="Helical" evidence="8">
    <location>
        <begin position="357"/>
        <end position="378"/>
    </location>
</feature>
<evidence type="ECO:0008006" key="11">
    <source>
        <dbReference type="Google" id="ProtNLM"/>
    </source>
</evidence>
<dbReference type="PANTHER" id="PTHR47019">
    <property type="entry name" value="LIPID II FLIPPASE MURJ"/>
    <property type="match status" value="1"/>
</dbReference>
<proteinExistence type="predicted"/>
<dbReference type="GO" id="GO:0034204">
    <property type="term" value="P:lipid translocation"/>
    <property type="evidence" value="ECO:0007669"/>
    <property type="project" value="TreeGrafter"/>
</dbReference>
<dbReference type="GO" id="GO:0008360">
    <property type="term" value="P:regulation of cell shape"/>
    <property type="evidence" value="ECO:0007669"/>
    <property type="project" value="UniProtKB-KW"/>
</dbReference>
<feature type="transmembrane region" description="Helical" evidence="8">
    <location>
        <begin position="236"/>
        <end position="258"/>
    </location>
</feature>
<dbReference type="PANTHER" id="PTHR47019:SF1">
    <property type="entry name" value="LIPID II FLIPPASE MURJ"/>
    <property type="match status" value="1"/>
</dbReference>
<dbReference type="GO" id="GO:0015648">
    <property type="term" value="F:lipid-linked peptidoglycan transporter activity"/>
    <property type="evidence" value="ECO:0007669"/>
    <property type="project" value="TreeGrafter"/>
</dbReference>
<feature type="transmembrane region" description="Helical" evidence="8">
    <location>
        <begin position="21"/>
        <end position="39"/>
    </location>
</feature>
<evidence type="ECO:0000256" key="3">
    <source>
        <dbReference type="ARBA" id="ARBA00022692"/>
    </source>
</evidence>
<keyword evidence="5" id="KW-0573">Peptidoglycan synthesis</keyword>
<evidence type="ECO:0000256" key="7">
    <source>
        <dbReference type="ARBA" id="ARBA00023136"/>
    </source>
</evidence>
<dbReference type="Proteomes" id="UP000321225">
    <property type="component" value="Unassembled WGS sequence"/>
</dbReference>
<dbReference type="RefSeq" id="WP_147038739.1">
    <property type="nucleotide sequence ID" value="NZ_BJUW01000004.1"/>
</dbReference>
<dbReference type="GO" id="GO:0009252">
    <property type="term" value="P:peptidoglycan biosynthetic process"/>
    <property type="evidence" value="ECO:0007669"/>
    <property type="project" value="UniProtKB-KW"/>
</dbReference>
<name>A0A511AD89_9MICO</name>
<reference evidence="9 10" key="1">
    <citation type="submission" date="2019-07" db="EMBL/GenBank/DDBJ databases">
        <title>Whole genome shotgun sequence of Microbacterium aerolatum NBRC 103071.</title>
        <authorList>
            <person name="Hosoyama A."/>
            <person name="Uohara A."/>
            <person name="Ohji S."/>
            <person name="Ichikawa N."/>
        </authorList>
    </citation>
    <scope>NUCLEOTIDE SEQUENCE [LARGE SCALE GENOMIC DNA]</scope>
    <source>
        <strain evidence="9 10">NBRC 103071</strain>
    </source>
</reference>
<keyword evidence="3 8" id="KW-0812">Transmembrane</keyword>